<keyword evidence="2 3" id="KW-0119">Carbohydrate metabolism</keyword>
<feature type="domain" description="Glucosamine/galactosamine-6-phosphate isomerase" evidence="4">
    <location>
        <begin position="10"/>
        <end position="226"/>
    </location>
</feature>
<organism evidence="5 6">
    <name type="scientific">Desmospora profundinema</name>
    <dbReference type="NCBI Taxonomy" id="1571184"/>
    <lineage>
        <taxon>Bacteria</taxon>
        <taxon>Bacillati</taxon>
        <taxon>Bacillota</taxon>
        <taxon>Bacilli</taxon>
        <taxon>Bacillales</taxon>
        <taxon>Thermoactinomycetaceae</taxon>
        <taxon>Desmospora</taxon>
    </lineage>
</organism>
<dbReference type="InterPro" id="IPR018321">
    <property type="entry name" value="Glucosamine6P_isomerase_CS"/>
</dbReference>
<comment type="caution">
    <text evidence="3">Lacks conserved residue(s) required for the propagation of feature annotation.</text>
</comment>
<dbReference type="InterPro" id="IPR037171">
    <property type="entry name" value="NagB/RpiA_transferase-like"/>
</dbReference>
<evidence type="ECO:0000256" key="2">
    <source>
        <dbReference type="ARBA" id="ARBA00023277"/>
    </source>
</evidence>
<dbReference type="CDD" id="cd01399">
    <property type="entry name" value="GlcN6P_deaminase"/>
    <property type="match status" value="1"/>
</dbReference>
<keyword evidence="6" id="KW-1185">Reference proteome</keyword>
<dbReference type="Pfam" id="PF01182">
    <property type="entry name" value="Glucosamine_iso"/>
    <property type="match status" value="1"/>
</dbReference>
<dbReference type="GO" id="GO:0004342">
    <property type="term" value="F:glucosamine-6-phosphate deaminase activity"/>
    <property type="evidence" value="ECO:0007669"/>
    <property type="project" value="UniProtKB-EC"/>
</dbReference>
<evidence type="ECO:0000256" key="3">
    <source>
        <dbReference type="HAMAP-Rule" id="MF_01241"/>
    </source>
</evidence>
<dbReference type="HAMAP" id="MF_01241">
    <property type="entry name" value="GlcN6P_deamin"/>
    <property type="match status" value="1"/>
</dbReference>
<feature type="active site" description="Proton acceptor; for ring-opening step" evidence="3">
    <location>
        <position position="138"/>
    </location>
</feature>
<dbReference type="NCBIfam" id="TIGR00502">
    <property type="entry name" value="nagB"/>
    <property type="match status" value="1"/>
</dbReference>
<dbReference type="EC" id="3.5.99.6" evidence="3"/>
<gene>
    <name evidence="3" type="primary">nagB</name>
    <name evidence="5" type="ORF">JOE21_000105</name>
</gene>
<comment type="catalytic activity">
    <reaction evidence="3">
        <text>alpha-D-glucosamine 6-phosphate + H2O = beta-D-fructose 6-phosphate + NH4(+)</text>
        <dbReference type="Rhea" id="RHEA:12172"/>
        <dbReference type="ChEBI" id="CHEBI:15377"/>
        <dbReference type="ChEBI" id="CHEBI:28938"/>
        <dbReference type="ChEBI" id="CHEBI:57634"/>
        <dbReference type="ChEBI" id="CHEBI:75989"/>
        <dbReference type="EC" id="3.5.99.6"/>
    </reaction>
</comment>
<sequence>MRLIRVRDYDALCETVVAKILDRVQSGSRVNLGLATGSTPRGIYSRLVEDARVNGTSYRRVHTFNLDEYVGLSPKAPESYHHYMEEALFRHVDFPRGGTHLPDGTTANLEEECRKYEAAIQAAGGIDLQLLGIGVNGHIGFNEPGTSFSSRTHVVTLAESTRRANRRFFDHPHNVPKRAITMGVATIMDSREIFLMASGSDKAEIVARLLNEEVSESLPASVLKRHPQATMIAEETALAGLSAVGTEGKHA</sequence>
<evidence type="ECO:0000313" key="5">
    <source>
        <dbReference type="EMBL" id="MDR6224117.1"/>
    </source>
</evidence>
<evidence type="ECO:0000259" key="4">
    <source>
        <dbReference type="Pfam" id="PF01182"/>
    </source>
</evidence>
<comment type="similarity">
    <text evidence="3">Belongs to the glucosamine/galactosamine-6-phosphate isomerase family. NagB subfamily.</text>
</comment>
<feature type="active site" description="For ring-opening step" evidence="3">
    <location>
        <position position="143"/>
    </location>
</feature>
<name>A0ABU1IH61_9BACL</name>
<dbReference type="Gene3D" id="3.40.50.1360">
    <property type="match status" value="1"/>
</dbReference>
<dbReference type="InterPro" id="IPR006148">
    <property type="entry name" value="Glc/Gal-6P_isomerase"/>
</dbReference>
<dbReference type="PROSITE" id="PS01161">
    <property type="entry name" value="GLC_GALNAC_ISOMERASE"/>
    <property type="match status" value="1"/>
</dbReference>
<dbReference type="PANTHER" id="PTHR11280">
    <property type="entry name" value="GLUCOSAMINE-6-PHOSPHATE ISOMERASE"/>
    <property type="match status" value="1"/>
</dbReference>
<protein>
    <recommendedName>
        <fullName evidence="3">Glucosamine-6-phosphate deaminase</fullName>
        <ecNumber evidence="3">3.5.99.6</ecNumber>
    </recommendedName>
    <alternativeName>
        <fullName evidence="3">GlcN6P deaminase</fullName>
        <shortName evidence="3">GNPDA</shortName>
    </alternativeName>
    <alternativeName>
        <fullName evidence="3">Glucosamine-6-phosphate isomerase</fullName>
    </alternativeName>
</protein>
<dbReference type="RefSeq" id="WP_309860947.1">
    <property type="nucleotide sequence ID" value="NZ_JAVDQG010000001.1"/>
</dbReference>
<accession>A0ABU1IH61</accession>
<dbReference type="EMBL" id="JAVDQG010000001">
    <property type="protein sequence ID" value="MDR6224117.1"/>
    <property type="molecule type" value="Genomic_DNA"/>
</dbReference>
<reference evidence="5 6" key="1">
    <citation type="submission" date="2023-07" db="EMBL/GenBank/DDBJ databases">
        <title>Genomic Encyclopedia of Type Strains, Phase IV (KMG-IV): sequencing the most valuable type-strain genomes for metagenomic binning, comparative biology and taxonomic classification.</title>
        <authorList>
            <person name="Goeker M."/>
        </authorList>
    </citation>
    <scope>NUCLEOTIDE SEQUENCE [LARGE SCALE GENOMIC DNA]</scope>
    <source>
        <strain evidence="5 6">DSM 45903</strain>
    </source>
</reference>
<keyword evidence="1 3" id="KW-0378">Hydrolase</keyword>
<dbReference type="SUPFAM" id="SSF100950">
    <property type="entry name" value="NagB/RpiA/CoA transferase-like"/>
    <property type="match status" value="1"/>
</dbReference>
<feature type="active site" description="For ring-opening step" evidence="3">
    <location>
        <position position="136"/>
    </location>
</feature>
<comment type="caution">
    <text evidence="5">The sequence shown here is derived from an EMBL/GenBank/DDBJ whole genome shotgun (WGS) entry which is preliminary data.</text>
</comment>
<dbReference type="Proteomes" id="UP001185012">
    <property type="component" value="Unassembled WGS sequence"/>
</dbReference>
<comment type="pathway">
    <text evidence="3">Amino-sugar metabolism; N-acetylneuraminate degradation; D-fructose 6-phosphate from N-acetylneuraminate: step 5/5.</text>
</comment>
<proteinExistence type="inferred from homology"/>
<comment type="function">
    <text evidence="3">Catalyzes the reversible isomerization-deamination of glucosamine 6-phosphate (GlcN6P) to form fructose 6-phosphate (Fru6P) and ammonium ion.</text>
</comment>
<evidence type="ECO:0000256" key="1">
    <source>
        <dbReference type="ARBA" id="ARBA00022801"/>
    </source>
</evidence>
<dbReference type="PANTHER" id="PTHR11280:SF5">
    <property type="entry name" value="GLUCOSAMINE-6-PHOSPHATE ISOMERASE"/>
    <property type="match status" value="1"/>
</dbReference>
<feature type="active site" description="Proton acceptor; for enolization step" evidence="3">
    <location>
        <position position="67"/>
    </location>
</feature>
<dbReference type="InterPro" id="IPR004547">
    <property type="entry name" value="Glucosamine6P_isomerase"/>
</dbReference>
<evidence type="ECO:0000313" key="6">
    <source>
        <dbReference type="Proteomes" id="UP001185012"/>
    </source>
</evidence>